<evidence type="ECO:0000256" key="1">
    <source>
        <dbReference type="SAM" id="MobiDB-lite"/>
    </source>
</evidence>
<dbReference type="GO" id="GO:0016020">
    <property type="term" value="C:membrane"/>
    <property type="evidence" value="ECO:0007669"/>
    <property type="project" value="UniProtKB-SubCell"/>
</dbReference>
<keyword evidence="4" id="KW-1185">Reference proteome</keyword>
<feature type="transmembrane region" description="Helical" evidence="2">
    <location>
        <begin position="144"/>
        <end position="161"/>
    </location>
</feature>
<feature type="region of interest" description="Disordered" evidence="1">
    <location>
        <begin position="65"/>
        <end position="91"/>
    </location>
</feature>
<organism evidence="3 4">
    <name type="scientific">Turnera subulata</name>
    <dbReference type="NCBI Taxonomy" id="218843"/>
    <lineage>
        <taxon>Eukaryota</taxon>
        <taxon>Viridiplantae</taxon>
        <taxon>Streptophyta</taxon>
        <taxon>Embryophyta</taxon>
        <taxon>Tracheophyta</taxon>
        <taxon>Spermatophyta</taxon>
        <taxon>Magnoliopsida</taxon>
        <taxon>eudicotyledons</taxon>
        <taxon>Gunneridae</taxon>
        <taxon>Pentapetalae</taxon>
        <taxon>rosids</taxon>
        <taxon>fabids</taxon>
        <taxon>Malpighiales</taxon>
        <taxon>Passifloraceae</taxon>
        <taxon>Turnera</taxon>
    </lineage>
</organism>
<dbReference type="Proteomes" id="UP001141552">
    <property type="component" value="Unassembled WGS sequence"/>
</dbReference>
<dbReference type="GO" id="GO:0009507">
    <property type="term" value="C:chloroplast"/>
    <property type="evidence" value="ECO:0007669"/>
    <property type="project" value="UniProtKB-SubCell"/>
</dbReference>
<accession>A0A9Q0F421</accession>
<evidence type="ECO:0000256" key="2">
    <source>
        <dbReference type="SAM" id="Phobius"/>
    </source>
</evidence>
<reference evidence="3" key="2">
    <citation type="journal article" date="2023" name="Plants (Basel)">
        <title>Annotation of the Turnera subulata (Passifloraceae) Draft Genome Reveals the S-Locus Evolved after the Divergence of Turneroideae from Passifloroideae in a Stepwise Manner.</title>
        <authorList>
            <person name="Henning P.M."/>
            <person name="Roalson E.H."/>
            <person name="Mir W."/>
            <person name="McCubbin A.G."/>
            <person name="Shore J.S."/>
        </authorList>
    </citation>
    <scope>NUCLEOTIDE SEQUENCE</scope>
    <source>
        <strain evidence="3">F60SS</strain>
    </source>
</reference>
<keyword evidence="2" id="KW-0812">Transmembrane</keyword>
<proteinExistence type="predicted"/>
<comment type="caution">
    <text evidence="3">The sequence shown here is derived from an EMBL/GenBank/DDBJ whole genome shotgun (WGS) entry which is preliminary data.</text>
</comment>
<name>A0A9Q0F421_9ROSI</name>
<evidence type="ECO:0000313" key="3">
    <source>
        <dbReference type="EMBL" id="KAJ4824606.1"/>
    </source>
</evidence>
<reference evidence="3" key="1">
    <citation type="submission" date="2022-02" db="EMBL/GenBank/DDBJ databases">
        <authorList>
            <person name="Henning P.M."/>
            <person name="McCubbin A.G."/>
            <person name="Shore J.S."/>
        </authorList>
    </citation>
    <scope>NUCLEOTIDE SEQUENCE</scope>
    <source>
        <strain evidence="3">F60SS</strain>
        <tissue evidence="3">Leaves</tissue>
    </source>
</reference>
<dbReference type="AlphaFoldDB" id="A0A9Q0F421"/>
<dbReference type="SUPFAM" id="SSF103511">
    <property type="entry name" value="Chlorophyll a-b binding protein"/>
    <property type="match status" value="1"/>
</dbReference>
<sequence>MQKPPTKVIMAISKGSHLLLDRLLGLFLGDTEATGVEKCEVLLPFPLKLHATKHRTQFSFAARAAGDDNTTESGSSSDPKPTAADSDQFESRLSEPVADGLKVEFGFSPYSERVNGRIAMLGLAALLLVELATGKSVVNYHTPAIVFIQVYFVAAVAALYVKYEKEKTLLLVHIQQRSKGLACLSLPSIFRHSIRRQVQVCCYMVLGCSDVEDIKDMGRWDMDSVL</sequence>
<protein>
    <submittedName>
        <fullName evidence="3">Uncharacterized protein</fullName>
    </submittedName>
</protein>
<dbReference type="OrthoDB" id="1934145at2759"/>
<evidence type="ECO:0000313" key="4">
    <source>
        <dbReference type="Proteomes" id="UP001141552"/>
    </source>
</evidence>
<dbReference type="EMBL" id="JAKUCV010007141">
    <property type="protein sequence ID" value="KAJ4824606.1"/>
    <property type="molecule type" value="Genomic_DNA"/>
</dbReference>
<feature type="transmembrane region" description="Helical" evidence="2">
    <location>
        <begin position="118"/>
        <end position="138"/>
    </location>
</feature>
<keyword evidence="2" id="KW-1133">Transmembrane helix</keyword>
<gene>
    <name evidence="3" type="ORF">Tsubulata_010922</name>
</gene>
<keyword evidence="2" id="KW-0472">Membrane</keyword>